<protein>
    <submittedName>
        <fullName evidence="2">Dipicolinate synthase subunit B</fullName>
    </submittedName>
</protein>
<sequence length="207" mass="22591">MSMQQLAGKRIGVAMSASHCNLGRAMTQLRVLRDEGAEIIPIISANVRTTETRFGKPDDWITQIEQITGRLPLMTIPEVEPFGPKVKLDCLVVMPCTGNTMAKLANAINDTPVCMAAKAQMRNHRPVVLAVTTNDGLGMNARNLGALLVARNIYFVPFRQDNPFGKPTSIDADIENYLIPTILAAMEGRQVQPLLLGPKESEERGAP</sequence>
<dbReference type="NCBIfam" id="TIGR02852">
    <property type="entry name" value="spore_dpaB"/>
    <property type="match status" value="1"/>
</dbReference>
<proteinExistence type="predicted"/>
<reference evidence="2 3" key="1">
    <citation type="submission" date="2021-03" db="EMBL/GenBank/DDBJ databases">
        <title>Genomic Encyclopedia of Type Strains, Phase IV (KMG-IV): sequencing the most valuable type-strain genomes for metagenomic binning, comparative biology and taxonomic classification.</title>
        <authorList>
            <person name="Goeker M."/>
        </authorList>
    </citation>
    <scope>NUCLEOTIDE SEQUENCE [LARGE SCALE GENOMIC DNA]</scope>
    <source>
        <strain evidence="2 3">DSM 27138</strain>
    </source>
</reference>
<dbReference type="PIRSF" id="PIRSF001390">
    <property type="entry name" value="Dipicolinate_synth_subunit_B"/>
    <property type="match status" value="1"/>
</dbReference>
<name>A0ABS4JQ32_9FIRM</name>
<dbReference type="InterPro" id="IPR003382">
    <property type="entry name" value="Flavoprotein"/>
</dbReference>
<dbReference type="Pfam" id="PF02441">
    <property type="entry name" value="Flavoprotein"/>
    <property type="match status" value="1"/>
</dbReference>
<keyword evidence="3" id="KW-1185">Reference proteome</keyword>
<evidence type="ECO:0000313" key="3">
    <source>
        <dbReference type="Proteomes" id="UP001519289"/>
    </source>
</evidence>
<dbReference type="EMBL" id="JAGGLG010000006">
    <property type="protein sequence ID" value="MBP2017635.1"/>
    <property type="molecule type" value="Genomic_DNA"/>
</dbReference>
<evidence type="ECO:0000259" key="1">
    <source>
        <dbReference type="Pfam" id="PF02441"/>
    </source>
</evidence>
<accession>A0ABS4JQ32</accession>
<dbReference type="NCBIfam" id="NF006161">
    <property type="entry name" value="PRK08305.1"/>
    <property type="match status" value="1"/>
</dbReference>
<dbReference type="Gene3D" id="3.40.50.1950">
    <property type="entry name" value="Flavin prenyltransferase-like"/>
    <property type="match status" value="1"/>
</dbReference>
<dbReference type="InterPro" id="IPR036551">
    <property type="entry name" value="Flavin_trans-like"/>
</dbReference>
<comment type="caution">
    <text evidence="2">The sequence shown here is derived from an EMBL/GenBank/DDBJ whole genome shotgun (WGS) entry which is preliminary data.</text>
</comment>
<gene>
    <name evidence="2" type="ORF">J2Z79_001020</name>
</gene>
<dbReference type="InterPro" id="IPR014214">
    <property type="entry name" value="Dipicolinic_acid_synth_B"/>
</dbReference>
<feature type="domain" description="Flavoprotein" evidence="1">
    <location>
        <begin position="9"/>
        <end position="171"/>
    </location>
</feature>
<organism evidence="2 3">
    <name type="scientific">Symbiobacterium terraclitae</name>
    <dbReference type="NCBI Taxonomy" id="557451"/>
    <lineage>
        <taxon>Bacteria</taxon>
        <taxon>Bacillati</taxon>
        <taxon>Bacillota</taxon>
        <taxon>Clostridia</taxon>
        <taxon>Eubacteriales</taxon>
        <taxon>Symbiobacteriaceae</taxon>
        <taxon>Symbiobacterium</taxon>
    </lineage>
</organism>
<dbReference type="Proteomes" id="UP001519289">
    <property type="component" value="Unassembled WGS sequence"/>
</dbReference>
<dbReference type="SUPFAM" id="SSF52507">
    <property type="entry name" value="Homo-oligomeric flavin-containing Cys decarboxylases, HFCD"/>
    <property type="match status" value="1"/>
</dbReference>
<evidence type="ECO:0000313" key="2">
    <source>
        <dbReference type="EMBL" id="MBP2017635.1"/>
    </source>
</evidence>